<organism evidence="1 2">
    <name type="scientific">Saccharomycodes ludwigii</name>
    <dbReference type="NCBI Taxonomy" id="36035"/>
    <lineage>
        <taxon>Eukaryota</taxon>
        <taxon>Fungi</taxon>
        <taxon>Dikarya</taxon>
        <taxon>Ascomycota</taxon>
        <taxon>Saccharomycotina</taxon>
        <taxon>Saccharomycetes</taxon>
        <taxon>Saccharomycodales</taxon>
        <taxon>Saccharomycodaceae</taxon>
        <taxon>Saccharomycodes</taxon>
    </lineage>
</organism>
<keyword evidence="2" id="KW-1185">Reference proteome</keyword>
<reference evidence="2" key="1">
    <citation type="submission" date="2018-06" db="EMBL/GenBank/DDBJ databases">
        <authorList>
            <person name="Guldener U."/>
        </authorList>
    </citation>
    <scope>NUCLEOTIDE SEQUENCE [LARGE SCALE GENOMIC DNA]</scope>
    <source>
        <strain evidence="2">UTAD17</strain>
    </source>
</reference>
<dbReference type="VEuPathDB" id="FungiDB:SCODWIG_02046"/>
<dbReference type="InterPro" id="IPR014843">
    <property type="entry name" value="Him1/Fmp52"/>
</dbReference>
<dbReference type="Gene3D" id="3.40.50.720">
    <property type="entry name" value="NAD(P)-binding Rossmann-like Domain"/>
    <property type="match status" value="1"/>
</dbReference>
<dbReference type="EMBL" id="UFAJ01000316">
    <property type="protein sequence ID" value="SSD60285.1"/>
    <property type="molecule type" value="Genomic_DNA"/>
</dbReference>
<sequence>MITFVKSIFNKTFEFLLDSSPFENNYKVIDYNSISYTTQTTATKTVSDNKQYIHNDKIKVDPVLSKCNDTRLVTFSKVSDNDNIILLGSTGLTGSLILENLTKPWIYLPPFSDTCTKKFLDKSLGNFKHWGLSPTLPTIEKTIYCFNRHIKNIPVFTTTSNKSADTGDDTNTDYTFLTANNELDSNCFIKIHTDGNNKNDNNHDNKENIAECIYGLIRENIKCKTLNNETINSIGNFKLNNTTPDSSETQETTVKCSITKLEYNLSFQKKNQPNEEKEKEIIKLTFKFNIIQIIEPDSSKWSTLITNIFQDKSLDITYSSPVDLTIKWKFPNLLKINVLVSALGSNSFKATEEQKDREYVDYYLNFQLSQIFCDIDKNNMNRSDSVIPPIYKKIIVITSFNSVVLSTTSDYFHTKWRLENDLFTKVPHLNHLVILRPGPLIGSHNKENNSGTFFSMQEKTEKDNGTSCKYMTSLLRNYNKSAQQTKLSKLNNVPKAFPLAHNLDFKTKVSEMIAAGVYHRKCSWMFGYAVPVKKVALQAALKAIESNYISSEGDKKIEFIKSEDIDRL</sequence>
<dbReference type="Proteomes" id="UP000262825">
    <property type="component" value="Unassembled WGS sequence"/>
</dbReference>
<gene>
    <name evidence="1" type="ORF">SCODWIG_02046</name>
</gene>
<dbReference type="Pfam" id="PF08732">
    <property type="entry name" value="HIM1"/>
    <property type="match status" value="1"/>
</dbReference>
<evidence type="ECO:0000313" key="2">
    <source>
        <dbReference type="Proteomes" id="UP000262825"/>
    </source>
</evidence>
<evidence type="ECO:0000313" key="1">
    <source>
        <dbReference type="EMBL" id="SSD60285.1"/>
    </source>
</evidence>
<accession>A0A376B6H1</accession>
<protein>
    <submittedName>
        <fullName evidence="1">Uncharacterized protein</fullName>
    </submittedName>
</protein>
<name>A0A376B6H1_9ASCO</name>
<dbReference type="AlphaFoldDB" id="A0A376B6H1"/>
<proteinExistence type="predicted"/>